<keyword evidence="1" id="KW-1133">Transmembrane helix</keyword>
<evidence type="ECO:0000256" key="1">
    <source>
        <dbReference type="SAM" id="Phobius"/>
    </source>
</evidence>
<feature type="transmembrane region" description="Helical" evidence="1">
    <location>
        <begin position="65"/>
        <end position="82"/>
    </location>
</feature>
<evidence type="ECO:0000313" key="4">
    <source>
        <dbReference type="Proteomes" id="UP001500730"/>
    </source>
</evidence>
<evidence type="ECO:0000313" key="3">
    <source>
        <dbReference type="EMBL" id="GAA2481901.1"/>
    </source>
</evidence>
<gene>
    <name evidence="3" type="ORF">GCM10009858_19610</name>
</gene>
<dbReference type="Pfam" id="PF03703">
    <property type="entry name" value="bPH_2"/>
    <property type="match status" value="1"/>
</dbReference>
<keyword evidence="4" id="KW-1185">Reference proteome</keyword>
<feature type="transmembrane region" description="Helical" evidence="1">
    <location>
        <begin position="31"/>
        <end position="53"/>
    </location>
</feature>
<dbReference type="InterPro" id="IPR005182">
    <property type="entry name" value="YdbS-like_PH"/>
</dbReference>
<feature type="domain" description="YdbS-like PH" evidence="2">
    <location>
        <begin position="88"/>
        <end position="164"/>
    </location>
</feature>
<proteinExistence type="predicted"/>
<evidence type="ECO:0000259" key="2">
    <source>
        <dbReference type="Pfam" id="PF03703"/>
    </source>
</evidence>
<comment type="caution">
    <text evidence="3">The sequence shown here is derived from an EMBL/GenBank/DDBJ whole genome shotgun (WGS) entry which is preliminary data.</text>
</comment>
<keyword evidence="1" id="KW-0812">Transmembrane</keyword>
<organism evidence="3 4">
    <name type="scientific">Terrabacter carboxydivorans</name>
    <dbReference type="NCBI Taxonomy" id="619730"/>
    <lineage>
        <taxon>Bacteria</taxon>
        <taxon>Bacillati</taxon>
        <taxon>Actinomycetota</taxon>
        <taxon>Actinomycetes</taxon>
        <taxon>Micrococcales</taxon>
        <taxon>Intrasporangiaceae</taxon>
        <taxon>Terrabacter</taxon>
    </lineage>
</organism>
<sequence>MWHGGAVEPADAPVDQQPVLREPAHRVSRRALLMWTLQAVVVIALLLAAQVVWWLVDDAPSRTPHWVVGAVWLVAGVTYAVAMPQWRYRVHRWEATPRAIYTQSGWLWQERRIAPLSRVQTVDLERGPLAQLLGLASVTITTASAAGPVTIHGLDLPVARDLVEALTAAAVTEAGDAT</sequence>
<protein>
    <submittedName>
        <fullName evidence="3">PH domain-containing protein</fullName>
    </submittedName>
</protein>
<dbReference type="EMBL" id="BAAARE010000007">
    <property type="protein sequence ID" value="GAA2481901.1"/>
    <property type="molecule type" value="Genomic_DNA"/>
</dbReference>
<dbReference type="InterPro" id="IPR036259">
    <property type="entry name" value="MFS_trans_sf"/>
</dbReference>
<reference evidence="3 4" key="1">
    <citation type="journal article" date="2019" name="Int. J. Syst. Evol. Microbiol.">
        <title>The Global Catalogue of Microorganisms (GCM) 10K type strain sequencing project: providing services to taxonomists for standard genome sequencing and annotation.</title>
        <authorList>
            <consortium name="The Broad Institute Genomics Platform"/>
            <consortium name="The Broad Institute Genome Sequencing Center for Infectious Disease"/>
            <person name="Wu L."/>
            <person name="Ma J."/>
        </authorList>
    </citation>
    <scope>NUCLEOTIDE SEQUENCE [LARGE SCALE GENOMIC DNA]</scope>
    <source>
        <strain evidence="3 4">JCM 16259</strain>
    </source>
</reference>
<dbReference type="PANTHER" id="PTHR34473">
    <property type="entry name" value="UPF0699 TRANSMEMBRANE PROTEIN YDBS"/>
    <property type="match status" value="1"/>
</dbReference>
<dbReference type="SUPFAM" id="SSF103473">
    <property type="entry name" value="MFS general substrate transporter"/>
    <property type="match status" value="1"/>
</dbReference>
<dbReference type="PANTHER" id="PTHR34473:SF3">
    <property type="entry name" value="TRANSMEMBRANE PROTEIN-RELATED"/>
    <property type="match status" value="1"/>
</dbReference>
<accession>A0ABN3LCP1</accession>
<name>A0ABN3LCP1_9MICO</name>
<dbReference type="Proteomes" id="UP001500730">
    <property type="component" value="Unassembled WGS sequence"/>
</dbReference>
<keyword evidence="1" id="KW-0472">Membrane</keyword>